<feature type="compositionally biased region" description="Low complexity" evidence="3">
    <location>
        <begin position="1"/>
        <end position="10"/>
    </location>
</feature>
<accession>A0A6G1F0S3</accession>
<dbReference type="GO" id="GO:0003755">
    <property type="term" value="F:peptidyl-prolyl cis-trans isomerase activity"/>
    <property type="evidence" value="ECO:0007669"/>
    <property type="project" value="UniProtKB-UniRule"/>
</dbReference>
<dbReference type="PROSITE" id="PS50072">
    <property type="entry name" value="CSA_PPIASE_2"/>
    <property type="match status" value="1"/>
</dbReference>
<comment type="caution">
    <text evidence="5">The sequence shown here is derived from an EMBL/GenBank/DDBJ whole genome shotgun (WGS) entry which is preliminary data.</text>
</comment>
<dbReference type="InterPro" id="IPR029000">
    <property type="entry name" value="Cyclophilin-like_dom_sf"/>
</dbReference>
<evidence type="ECO:0000313" key="6">
    <source>
        <dbReference type="Proteomes" id="UP000479710"/>
    </source>
</evidence>
<dbReference type="PANTHER" id="PTHR11071:SF528">
    <property type="entry name" value="PEPTIDYL-PROLYL CIS-TRANS ISOMERASE"/>
    <property type="match status" value="1"/>
</dbReference>
<evidence type="ECO:0000256" key="1">
    <source>
        <dbReference type="ARBA" id="ARBA00007365"/>
    </source>
</evidence>
<keyword evidence="2" id="KW-0697">Rotamase</keyword>
<dbReference type="GO" id="GO:0016018">
    <property type="term" value="F:cyclosporin A binding"/>
    <property type="evidence" value="ECO:0007669"/>
    <property type="project" value="TreeGrafter"/>
</dbReference>
<dbReference type="AlphaFoldDB" id="A0A6G1F0S3"/>
<dbReference type="InterPro" id="IPR002130">
    <property type="entry name" value="Cyclophilin-type_PPIase_dom"/>
</dbReference>
<gene>
    <name evidence="5" type="ORF">E2562_032776</name>
</gene>
<proteinExistence type="inferred from homology"/>
<dbReference type="OrthoDB" id="193499at2759"/>
<dbReference type="Gene3D" id="2.40.100.10">
    <property type="entry name" value="Cyclophilin-like"/>
    <property type="match status" value="1"/>
</dbReference>
<dbReference type="PRINTS" id="PR00153">
    <property type="entry name" value="CSAPPISMRASE"/>
</dbReference>
<comment type="function">
    <text evidence="2">PPIases accelerate the folding of proteins. It catalyzes the cis-trans isomerization of proline imidic peptide bonds in oligopeptides.</text>
</comment>
<feature type="domain" description="PPIase cyclophilin-type" evidence="4">
    <location>
        <begin position="95"/>
        <end position="202"/>
    </location>
</feature>
<name>A0A6G1F0S3_9ORYZ</name>
<sequence>MPSSLPSSSSNQVWLAASSCSPFPSPPRHGGDGARSRSGRPELGAAGSALRGSSTMNQGGGELRGQRQCGNPSETEEDEEATRKEEGAACLSLPMVQREEEKPPCANGTGGKTALDGAGRYFPDEGFEVKHDGRGLVSIANAGPNTNGSQSFITVDRAPWLDDRHVAFGRVVGAMEAVFAVGKTGTRSGKTVKPVVIANCGELYI</sequence>
<dbReference type="PANTHER" id="PTHR11071">
    <property type="entry name" value="PEPTIDYL-PROLYL CIS-TRANS ISOMERASE"/>
    <property type="match status" value="1"/>
</dbReference>
<protein>
    <recommendedName>
        <fullName evidence="2">Peptidyl-prolyl cis-trans isomerase</fullName>
        <shortName evidence="2">PPIase</shortName>
        <ecNumber evidence="2">5.2.1.8</ecNumber>
    </recommendedName>
</protein>
<dbReference type="GO" id="GO:0005737">
    <property type="term" value="C:cytoplasm"/>
    <property type="evidence" value="ECO:0007669"/>
    <property type="project" value="TreeGrafter"/>
</dbReference>
<evidence type="ECO:0000256" key="2">
    <source>
        <dbReference type="RuleBase" id="RU363019"/>
    </source>
</evidence>
<dbReference type="SUPFAM" id="SSF50891">
    <property type="entry name" value="Cyclophilin-like"/>
    <property type="match status" value="1"/>
</dbReference>
<dbReference type="EMBL" id="SPHZ02000002">
    <property type="protein sequence ID" value="KAF0930435.1"/>
    <property type="molecule type" value="Genomic_DNA"/>
</dbReference>
<organism evidence="5 6">
    <name type="scientific">Oryza meyeriana var. granulata</name>
    <dbReference type="NCBI Taxonomy" id="110450"/>
    <lineage>
        <taxon>Eukaryota</taxon>
        <taxon>Viridiplantae</taxon>
        <taxon>Streptophyta</taxon>
        <taxon>Embryophyta</taxon>
        <taxon>Tracheophyta</taxon>
        <taxon>Spermatophyta</taxon>
        <taxon>Magnoliopsida</taxon>
        <taxon>Liliopsida</taxon>
        <taxon>Poales</taxon>
        <taxon>Poaceae</taxon>
        <taxon>BOP clade</taxon>
        <taxon>Oryzoideae</taxon>
        <taxon>Oryzeae</taxon>
        <taxon>Oryzinae</taxon>
        <taxon>Oryza</taxon>
        <taxon>Oryza meyeriana</taxon>
    </lineage>
</organism>
<comment type="similarity">
    <text evidence="1 2">Belongs to the cyclophilin-type PPIase family.</text>
</comment>
<dbReference type="Proteomes" id="UP000479710">
    <property type="component" value="Unassembled WGS sequence"/>
</dbReference>
<dbReference type="EC" id="5.2.1.8" evidence="2"/>
<reference evidence="5 6" key="1">
    <citation type="submission" date="2019-11" db="EMBL/GenBank/DDBJ databases">
        <title>Whole genome sequence of Oryza granulata.</title>
        <authorList>
            <person name="Li W."/>
        </authorList>
    </citation>
    <scope>NUCLEOTIDE SEQUENCE [LARGE SCALE GENOMIC DNA]</scope>
    <source>
        <strain evidence="6">cv. Menghai</strain>
        <tissue evidence="5">Leaf</tissue>
    </source>
</reference>
<dbReference type="GO" id="GO:0006457">
    <property type="term" value="P:protein folding"/>
    <property type="evidence" value="ECO:0007669"/>
    <property type="project" value="TreeGrafter"/>
</dbReference>
<evidence type="ECO:0000259" key="4">
    <source>
        <dbReference type="PROSITE" id="PS50072"/>
    </source>
</evidence>
<comment type="catalytic activity">
    <reaction evidence="2">
        <text>[protein]-peptidylproline (omega=180) = [protein]-peptidylproline (omega=0)</text>
        <dbReference type="Rhea" id="RHEA:16237"/>
        <dbReference type="Rhea" id="RHEA-COMP:10747"/>
        <dbReference type="Rhea" id="RHEA-COMP:10748"/>
        <dbReference type="ChEBI" id="CHEBI:83833"/>
        <dbReference type="ChEBI" id="CHEBI:83834"/>
        <dbReference type="EC" id="5.2.1.8"/>
    </reaction>
</comment>
<feature type="region of interest" description="Disordered" evidence="3">
    <location>
        <begin position="1"/>
        <end position="85"/>
    </location>
</feature>
<evidence type="ECO:0000256" key="3">
    <source>
        <dbReference type="SAM" id="MobiDB-lite"/>
    </source>
</evidence>
<evidence type="ECO:0000313" key="5">
    <source>
        <dbReference type="EMBL" id="KAF0930435.1"/>
    </source>
</evidence>
<dbReference type="Pfam" id="PF00160">
    <property type="entry name" value="Pro_isomerase"/>
    <property type="match status" value="1"/>
</dbReference>
<keyword evidence="6" id="KW-1185">Reference proteome</keyword>
<keyword evidence="2" id="KW-0413">Isomerase</keyword>